<dbReference type="SUPFAM" id="SSF51182">
    <property type="entry name" value="RmlC-like cupins"/>
    <property type="match status" value="1"/>
</dbReference>
<name>A0A2N8PRA0_STRNR</name>
<evidence type="ECO:0000313" key="1">
    <source>
        <dbReference type="EMBL" id="PNE43517.1"/>
    </source>
</evidence>
<keyword evidence="2" id="KW-1185">Reference proteome</keyword>
<dbReference type="Proteomes" id="UP000236047">
    <property type="component" value="Unassembled WGS sequence"/>
</dbReference>
<protein>
    <recommendedName>
        <fullName evidence="3">Cysteine dioxygenase</fullName>
    </recommendedName>
</protein>
<evidence type="ECO:0000313" key="2">
    <source>
        <dbReference type="Proteomes" id="UP000236047"/>
    </source>
</evidence>
<proteinExistence type="predicted"/>
<comment type="caution">
    <text evidence="1">The sequence shown here is derived from an EMBL/GenBank/DDBJ whole genome shotgun (WGS) entry which is preliminary data.</text>
</comment>
<accession>A0A2N8PRA0</accession>
<dbReference type="AlphaFoldDB" id="A0A2N8PRA0"/>
<dbReference type="InterPro" id="IPR011051">
    <property type="entry name" value="RmlC_Cupin_sf"/>
</dbReference>
<dbReference type="EMBL" id="LJSN01000001">
    <property type="protein sequence ID" value="PNE43517.1"/>
    <property type="molecule type" value="Genomic_DNA"/>
</dbReference>
<organism evidence="1 2">
    <name type="scientific">Streptomyces noursei</name>
    <name type="common">Streptomyces albulus</name>
    <dbReference type="NCBI Taxonomy" id="1971"/>
    <lineage>
        <taxon>Bacteria</taxon>
        <taxon>Bacillati</taxon>
        <taxon>Actinomycetota</taxon>
        <taxon>Actinomycetes</taxon>
        <taxon>Kitasatosporales</taxon>
        <taxon>Streptomycetaceae</taxon>
        <taxon>Streptomyces</taxon>
    </lineage>
</organism>
<reference evidence="2" key="1">
    <citation type="submission" date="2015-09" db="EMBL/GenBank/DDBJ databases">
        <authorList>
            <person name="Graham D.E."/>
            <person name="Mahan K.M."/>
            <person name="Klingeman D.M."/>
            <person name="Fida T."/>
            <person name="Giannone R.J."/>
            <person name="Hettich R.L."/>
            <person name="Parry R.J."/>
            <person name="Spain J.C."/>
        </authorList>
    </citation>
    <scope>NUCLEOTIDE SEQUENCE [LARGE SCALE GENOMIC DNA]</scope>
    <source>
        <strain evidence="2">JCM 4701</strain>
    </source>
</reference>
<sequence>MPTVDWLASAGPLHSTDLHVARRAAGHLLGRLSQDPELLTRLVYEIEDDPRRLAASRTTLLLDRLSLYEAPGARFEVRLNLNPRTDNQLVPHDHCYTFASRILRGGYVHRVWRRTDDGNGDFTSADLQPGVVTIERPGSSYVLGHQAVHQAFMRPGTVSLFVRGPRLKPRSHAAQHLMPGISSWPEPPSPGLKPVPSRSATYEEYIAMRDYLLQHGVIG</sequence>
<gene>
    <name evidence="1" type="ORF">AOB60_01030</name>
</gene>
<evidence type="ECO:0008006" key="3">
    <source>
        <dbReference type="Google" id="ProtNLM"/>
    </source>
</evidence>